<dbReference type="PROSITE" id="PS00699">
    <property type="entry name" value="NITROGENASE_1_1"/>
    <property type="match status" value="1"/>
</dbReference>
<evidence type="ECO:0000256" key="5">
    <source>
        <dbReference type="ARBA" id="ARBA00023231"/>
    </source>
</evidence>
<gene>
    <name evidence="8" type="ORF">PSDVSF_12540</name>
</gene>
<evidence type="ECO:0000256" key="1">
    <source>
        <dbReference type="ARBA" id="ARBA00003171"/>
    </source>
</evidence>
<dbReference type="Gene3D" id="3.40.50.1980">
    <property type="entry name" value="Nitrogenase molybdenum iron protein domain"/>
    <property type="match status" value="1"/>
</dbReference>
<feature type="domain" description="Nitrogenase/oxidoreductase component 1" evidence="7">
    <location>
        <begin position="40"/>
        <end position="435"/>
    </location>
</feature>
<dbReference type="PANTHER" id="PTHR42956">
    <property type="entry name" value="NITROGENASE IRON-MOLYBDENUM COFACTOR BIOSYNTHESIS PROTEIN NIFE"/>
    <property type="match status" value="1"/>
</dbReference>
<dbReference type="InterPro" id="IPR000318">
    <property type="entry name" value="Nase_comp1_CS"/>
</dbReference>
<dbReference type="Gene3D" id="3.40.50.12380">
    <property type="entry name" value="Nitrogenase MoFe cofactor biosynthesis protein NifE, C-terminal"/>
    <property type="match status" value="1"/>
</dbReference>
<dbReference type="SUPFAM" id="SSF53807">
    <property type="entry name" value="Helical backbone' metal receptor"/>
    <property type="match status" value="1"/>
</dbReference>
<sequence length="462" mass="50714">MSKTTILEERKDQIHRSGEGAIDIACNRESLAGAVSQRACVFCGSRVVLYPISDALHLVHGPIGCAVYTLDIRGALSSGPELHRLSFSTDLQETDVIFGGEKKLEAALDELIDRHSPKAAFVYSTCIVGIIGDDLEAVCRKMTEKKGIPVLPVMSEGFKGSKRAGYLAACKAMFRLIGTLPTEGISPLSINIFGDFNIAGEIWIIREYFEKMGVQVVANVTGDGRVADIGKCHGAALNLVQCSGATLDLAKMMEEEYGIPYERVSYLGIEDMADSLYKVADFFSDIDPGIVERTQKLVKEELEVLMPELARYRKDLEGKKVAMYVGGSFKAFSLVKAFRHLGMECVMVGSQTGTAEDYAELEQITDPGTVIIDDANPLELSHFIKEKDVDVFVGGVKERPIAFKLGVGFCDHNHERKEALEGFVGMLNFAREIHSSAMSPVWQFVPRRANRIAAEKKEAVNE</sequence>
<evidence type="ECO:0000256" key="4">
    <source>
        <dbReference type="ARBA" id="ARBA00013280"/>
    </source>
</evidence>
<keyword evidence="5 6" id="KW-0535">Nitrogen fixation</keyword>
<dbReference type="NCBIfam" id="TIGR01283">
    <property type="entry name" value="nifE"/>
    <property type="match status" value="1"/>
</dbReference>
<reference evidence="8" key="1">
    <citation type="journal article" date="2022" name="Arch. Microbiol.">
        <title>Pseudodesulfovibrio sediminis sp. nov., a mesophilic and neutrophilic sulfate-reducing bacterium isolated from sediment of a brackish lake.</title>
        <authorList>
            <person name="Takahashi A."/>
            <person name="Kojima H."/>
            <person name="Watanabe M."/>
            <person name="Fukui M."/>
        </authorList>
    </citation>
    <scope>NUCLEOTIDE SEQUENCE</scope>
    <source>
        <strain evidence="8">SF6</strain>
    </source>
</reference>
<dbReference type="InterPro" id="IPR049939">
    <property type="entry name" value="NifE-like"/>
</dbReference>
<dbReference type="EMBL" id="AP024485">
    <property type="protein sequence ID" value="BCS88012.1"/>
    <property type="molecule type" value="Genomic_DNA"/>
</dbReference>
<evidence type="ECO:0000256" key="2">
    <source>
        <dbReference type="ARBA" id="ARBA00005155"/>
    </source>
</evidence>
<dbReference type="Proteomes" id="UP001053296">
    <property type="component" value="Chromosome"/>
</dbReference>
<evidence type="ECO:0000256" key="3">
    <source>
        <dbReference type="ARBA" id="ARBA00011002"/>
    </source>
</evidence>
<keyword evidence="9" id="KW-1185">Reference proteome</keyword>
<dbReference type="InterPro" id="IPR005973">
    <property type="entry name" value="NifE"/>
</dbReference>
<dbReference type="PROSITE" id="PS00090">
    <property type="entry name" value="NITROGENASE_1_2"/>
    <property type="match status" value="1"/>
</dbReference>
<comment type="pathway">
    <text evidence="2">Cofactor biosynthesis; Fe-Mo cofactor biosynthesis.</text>
</comment>
<name>A0ABM7P571_9BACT</name>
<dbReference type="RefSeq" id="WP_229595217.1">
    <property type="nucleotide sequence ID" value="NZ_AP024485.1"/>
</dbReference>
<evidence type="ECO:0000313" key="9">
    <source>
        <dbReference type="Proteomes" id="UP001053296"/>
    </source>
</evidence>
<evidence type="ECO:0000313" key="8">
    <source>
        <dbReference type="EMBL" id="BCS88012.1"/>
    </source>
</evidence>
<comment type="function">
    <text evidence="1">This protein may play a role in the biosynthesis of the prosthetic group of nitrogenase (FeMo cofactor).</text>
</comment>
<comment type="similarity">
    <text evidence="3 6">Belongs to the NifD/NifK/NifE/NifN family.</text>
</comment>
<protein>
    <recommendedName>
        <fullName evidence="4">Nitrogenase iron-molybdenum cofactor biosynthesis protein NifE</fullName>
    </recommendedName>
</protein>
<dbReference type="Pfam" id="PF00148">
    <property type="entry name" value="Oxidored_nitro"/>
    <property type="match status" value="1"/>
</dbReference>
<dbReference type="PANTHER" id="PTHR42956:SF1">
    <property type="entry name" value="NITROGENASE IRON-MOLYBDENUM COFACTOR BIOSYNTHESIS PROTEIN NIFE"/>
    <property type="match status" value="1"/>
</dbReference>
<proteinExistence type="inferred from homology"/>
<dbReference type="InterPro" id="IPR000510">
    <property type="entry name" value="Nase/OxRdtase_comp1"/>
</dbReference>
<accession>A0ABM7P571</accession>
<organism evidence="8 9">
    <name type="scientific">Pseudodesulfovibrio sediminis</name>
    <dbReference type="NCBI Taxonomy" id="2810563"/>
    <lineage>
        <taxon>Bacteria</taxon>
        <taxon>Pseudomonadati</taxon>
        <taxon>Thermodesulfobacteriota</taxon>
        <taxon>Desulfovibrionia</taxon>
        <taxon>Desulfovibrionales</taxon>
        <taxon>Desulfovibrionaceae</taxon>
    </lineage>
</organism>
<evidence type="ECO:0000259" key="7">
    <source>
        <dbReference type="Pfam" id="PF00148"/>
    </source>
</evidence>
<evidence type="ECO:0000256" key="6">
    <source>
        <dbReference type="RuleBase" id="RU004021"/>
    </source>
</evidence>